<organism evidence="4 5">
    <name type="scientific">Bowmanella pacifica</name>
    <dbReference type="NCBI Taxonomy" id="502051"/>
    <lineage>
        <taxon>Bacteria</taxon>
        <taxon>Pseudomonadati</taxon>
        <taxon>Pseudomonadota</taxon>
        <taxon>Gammaproteobacteria</taxon>
        <taxon>Alteromonadales</taxon>
        <taxon>Alteromonadaceae</taxon>
        <taxon>Bowmanella</taxon>
    </lineage>
</organism>
<accession>A0A917Z0J3</accession>
<sequence>MQLKYLALILLGGQLQASPLILSGQVRAAESQAFYAPRTDNWRVQVDWLMKEGQVAQIGEPVVVFDGSSIQNSIDQEETSLITAREELVRQQSDGELKVLEAQSGLQRAELLVQKARLDASVPKGTHSAFDFEKYQLELEKALVARTKAEDKLEQARLSHQTAIEKQQLKISNHERQLAYHRHKLSLMSQTAQRSGPVIYADHPWTGEKMFTGITAQPGWRIAEIPAISGLYVEAWVHEADQTKLIAGQDATLRFDAYPGHQINATLKEVSQQPEQRREWGNDAYFRSTFTFTNPQDIQLLPGMSAQLELKGGQ</sequence>
<comment type="caution">
    <text evidence="4">The sequence shown here is derived from an EMBL/GenBank/DDBJ whole genome shotgun (WGS) entry which is preliminary data.</text>
</comment>
<dbReference type="AlphaFoldDB" id="A0A917Z0J3"/>
<dbReference type="EMBL" id="BMLS01000004">
    <property type="protein sequence ID" value="GGO71655.1"/>
    <property type="molecule type" value="Genomic_DNA"/>
</dbReference>
<reference evidence="4" key="2">
    <citation type="submission" date="2020-09" db="EMBL/GenBank/DDBJ databases">
        <authorList>
            <person name="Sun Q."/>
            <person name="Zhou Y."/>
        </authorList>
    </citation>
    <scope>NUCLEOTIDE SEQUENCE</scope>
    <source>
        <strain evidence="4">CGMCC 1.7086</strain>
    </source>
</reference>
<evidence type="ECO:0008006" key="6">
    <source>
        <dbReference type="Google" id="ProtNLM"/>
    </source>
</evidence>
<comment type="subcellular location">
    <subcellularLocation>
        <location evidence="1">Cell envelope</location>
    </subcellularLocation>
</comment>
<gene>
    <name evidence="4" type="ORF">GCM10010982_27950</name>
</gene>
<reference evidence="4" key="1">
    <citation type="journal article" date="2014" name="Int. J. Syst. Evol. Microbiol.">
        <title>Complete genome sequence of Corynebacterium casei LMG S-19264T (=DSM 44701T), isolated from a smear-ripened cheese.</title>
        <authorList>
            <consortium name="US DOE Joint Genome Institute (JGI-PGF)"/>
            <person name="Walter F."/>
            <person name="Albersmeier A."/>
            <person name="Kalinowski J."/>
            <person name="Ruckert C."/>
        </authorList>
    </citation>
    <scope>NUCLEOTIDE SEQUENCE</scope>
    <source>
        <strain evidence="4">CGMCC 1.7086</strain>
    </source>
</reference>
<dbReference type="Gene3D" id="2.40.30.170">
    <property type="match status" value="1"/>
</dbReference>
<evidence type="ECO:0000313" key="4">
    <source>
        <dbReference type="EMBL" id="GGO71655.1"/>
    </source>
</evidence>
<evidence type="ECO:0000313" key="5">
    <source>
        <dbReference type="Proteomes" id="UP000606935"/>
    </source>
</evidence>
<dbReference type="PANTHER" id="PTHR32347">
    <property type="entry name" value="EFFLUX SYSTEM COMPONENT YKNX-RELATED"/>
    <property type="match status" value="1"/>
</dbReference>
<name>A0A917Z0J3_9ALTE</name>
<evidence type="ECO:0000256" key="1">
    <source>
        <dbReference type="ARBA" id="ARBA00004196"/>
    </source>
</evidence>
<evidence type="ECO:0000256" key="3">
    <source>
        <dbReference type="SAM" id="Coils"/>
    </source>
</evidence>
<dbReference type="Proteomes" id="UP000606935">
    <property type="component" value="Unassembled WGS sequence"/>
</dbReference>
<feature type="coiled-coil region" evidence="3">
    <location>
        <begin position="132"/>
        <end position="166"/>
    </location>
</feature>
<dbReference type="RefSeq" id="WP_188696378.1">
    <property type="nucleotide sequence ID" value="NZ_BMLS01000004.1"/>
</dbReference>
<keyword evidence="5" id="KW-1185">Reference proteome</keyword>
<proteinExistence type="predicted"/>
<dbReference type="InterPro" id="IPR050465">
    <property type="entry name" value="UPF0194_transport"/>
</dbReference>
<protein>
    <recommendedName>
        <fullName evidence="6">HlyD family secretion protein</fullName>
    </recommendedName>
</protein>
<dbReference type="GO" id="GO:0030313">
    <property type="term" value="C:cell envelope"/>
    <property type="evidence" value="ECO:0007669"/>
    <property type="project" value="UniProtKB-SubCell"/>
</dbReference>
<keyword evidence="2 3" id="KW-0175">Coiled coil</keyword>
<evidence type="ECO:0000256" key="2">
    <source>
        <dbReference type="ARBA" id="ARBA00023054"/>
    </source>
</evidence>
<dbReference type="PANTHER" id="PTHR32347:SF14">
    <property type="entry name" value="EFFLUX SYSTEM COMPONENT YKNX-RELATED"/>
    <property type="match status" value="1"/>
</dbReference>